<feature type="chain" id="PRO_5043474846" description="WAP domain-containing protein" evidence="1">
    <location>
        <begin position="21"/>
        <end position="142"/>
    </location>
</feature>
<evidence type="ECO:0008006" key="4">
    <source>
        <dbReference type="Google" id="ProtNLM"/>
    </source>
</evidence>
<organism evidence="2 3">
    <name type="scientific">Scylla paramamosain</name>
    <name type="common">Mud crab</name>
    <dbReference type="NCBI Taxonomy" id="85552"/>
    <lineage>
        <taxon>Eukaryota</taxon>
        <taxon>Metazoa</taxon>
        <taxon>Ecdysozoa</taxon>
        <taxon>Arthropoda</taxon>
        <taxon>Crustacea</taxon>
        <taxon>Multicrustacea</taxon>
        <taxon>Malacostraca</taxon>
        <taxon>Eumalacostraca</taxon>
        <taxon>Eucarida</taxon>
        <taxon>Decapoda</taxon>
        <taxon>Pleocyemata</taxon>
        <taxon>Brachyura</taxon>
        <taxon>Eubrachyura</taxon>
        <taxon>Portunoidea</taxon>
        <taxon>Portunidae</taxon>
        <taxon>Portuninae</taxon>
        <taxon>Scylla</taxon>
    </lineage>
</organism>
<gene>
    <name evidence="2" type="ORF">O3P69_007421</name>
</gene>
<protein>
    <recommendedName>
        <fullName evidence="4">WAP domain-containing protein</fullName>
    </recommendedName>
</protein>
<name>A0AAW0V7K6_SCYPA</name>
<reference evidence="2 3" key="1">
    <citation type="submission" date="2023-03" db="EMBL/GenBank/DDBJ databases">
        <title>High-quality genome of Scylla paramamosain provides insights in environmental adaptation.</title>
        <authorList>
            <person name="Zhang L."/>
        </authorList>
    </citation>
    <scope>NUCLEOTIDE SEQUENCE [LARGE SCALE GENOMIC DNA]</scope>
    <source>
        <strain evidence="2">LZ_2023a</strain>
        <tissue evidence="2">Muscle</tissue>
    </source>
</reference>
<evidence type="ECO:0000313" key="3">
    <source>
        <dbReference type="Proteomes" id="UP001487740"/>
    </source>
</evidence>
<dbReference type="AlphaFoldDB" id="A0AAW0V7K6"/>
<accession>A0AAW0V7K6</accession>
<keyword evidence="3" id="KW-1185">Reference proteome</keyword>
<evidence type="ECO:0000256" key="1">
    <source>
        <dbReference type="SAM" id="SignalP"/>
    </source>
</evidence>
<keyword evidence="1" id="KW-0732">Signal</keyword>
<comment type="caution">
    <text evidence="2">The sequence shown here is derived from an EMBL/GenBank/DDBJ whole genome shotgun (WGS) entry which is preliminary data.</text>
</comment>
<sequence>MKSLLPSLVFLVICTRLQVAALLRDEQRNEAKDEEGIEPKDKRTEAVQTFRRDCRNYYFNNMECDTFQFSCMNHTDCPRDLLCCLTDWCIRECVSVLSVMPFTDQYVHDQQVSRPKFDYPWLVFGLMRRLPMIPEDEFFEHH</sequence>
<feature type="signal peptide" evidence="1">
    <location>
        <begin position="1"/>
        <end position="20"/>
    </location>
</feature>
<dbReference type="EMBL" id="JARAKH010000002">
    <property type="protein sequence ID" value="KAK8406847.1"/>
    <property type="molecule type" value="Genomic_DNA"/>
</dbReference>
<dbReference type="Proteomes" id="UP001487740">
    <property type="component" value="Unassembled WGS sequence"/>
</dbReference>
<evidence type="ECO:0000313" key="2">
    <source>
        <dbReference type="EMBL" id="KAK8406847.1"/>
    </source>
</evidence>
<proteinExistence type="predicted"/>